<dbReference type="Pfam" id="PF13597">
    <property type="entry name" value="NRDD"/>
    <property type="match status" value="1"/>
</dbReference>
<dbReference type="RefSeq" id="WP_136004002.1">
    <property type="nucleotide sequence ID" value="NZ_SRYR01000001.1"/>
</dbReference>
<dbReference type="GO" id="GO:0006260">
    <property type="term" value="P:DNA replication"/>
    <property type="evidence" value="ECO:0007669"/>
    <property type="project" value="InterPro"/>
</dbReference>
<reference evidence="5 6" key="1">
    <citation type="submission" date="2019-04" db="EMBL/GenBank/DDBJ databases">
        <title>Microbes associate with the intestines of laboratory mice.</title>
        <authorList>
            <person name="Navarre W."/>
            <person name="Wong E."/>
            <person name="Huang K."/>
            <person name="Tropini C."/>
            <person name="Ng K."/>
            <person name="Yu B."/>
        </authorList>
    </citation>
    <scope>NUCLEOTIDE SEQUENCE [LARGE SCALE GENOMIC DNA]</scope>
    <source>
        <strain evidence="5 6">NM50_B9-20</strain>
    </source>
</reference>
<name>A0A4S2DQY1_9CLOT</name>
<dbReference type="Pfam" id="PF03477">
    <property type="entry name" value="ATP-cone"/>
    <property type="match status" value="1"/>
</dbReference>
<dbReference type="SUPFAM" id="SSF51998">
    <property type="entry name" value="PFL-like glycyl radical enzymes"/>
    <property type="match status" value="1"/>
</dbReference>
<dbReference type="Gene3D" id="3.20.70.20">
    <property type="match status" value="1"/>
</dbReference>
<protein>
    <submittedName>
        <fullName evidence="5">Anaerobic ribonucleoside-triphosphate reductase</fullName>
        <ecNumber evidence="5">1.17.4.2</ecNumber>
    </submittedName>
</protein>
<dbReference type="InterPro" id="IPR005144">
    <property type="entry name" value="ATP-cone_dom"/>
</dbReference>
<dbReference type="InterPro" id="IPR012833">
    <property type="entry name" value="NrdD"/>
</dbReference>
<dbReference type="PROSITE" id="PS51161">
    <property type="entry name" value="ATP_CONE"/>
    <property type="match status" value="1"/>
</dbReference>
<dbReference type="Proteomes" id="UP000306888">
    <property type="component" value="Unassembled WGS sequence"/>
</dbReference>
<keyword evidence="2 3" id="KW-0067">ATP-binding</keyword>
<evidence type="ECO:0000256" key="2">
    <source>
        <dbReference type="ARBA" id="ARBA00022840"/>
    </source>
</evidence>
<dbReference type="GO" id="GO:0008998">
    <property type="term" value="F:ribonucleoside-triphosphate reductase (thioredoxin) activity"/>
    <property type="evidence" value="ECO:0007669"/>
    <property type="project" value="UniProtKB-EC"/>
</dbReference>
<evidence type="ECO:0000256" key="3">
    <source>
        <dbReference type="PROSITE-ProRule" id="PRU00492"/>
    </source>
</evidence>
<evidence type="ECO:0000256" key="1">
    <source>
        <dbReference type="ARBA" id="ARBA00022741"/>
    </source>
</evidence>
<keyword evidence="1 3" id="KW-0547">Nucleotide-binding</keyword>
<keyword evidence="6" id="KW-1185">Reference proteome</keyword>
<gene>
    <name evidence="5" type="primary">nrdD</name>
    <name evidence="5" type="ORF">E5347_01805</name>
</gene>
<sequence>MKVIKRDGSIVDFDKRKIREAISKAMKNGSGIYLGDIAKLIASDAEKYFYKSGETPTIYKIEAYVYDRLVHYGQKVTAKSYEGYRAVQEFKRNTNTTDESILSLLNKTNEDVIKENSNKNSVIAATQRDLIAGEVSKDISRRRLIPSHIVQAHDEGVIHWHDMDYSLSPIFNCCLINLEDMLENGTVINDKLVESPKSFSTACTVTTQIIAQVSSNQYGGQSITVKHLAKYLKVTEDKAYKHYLELLGDEELARKLALDTKMKELRDGVQTIRYQLSTLQTTNGQAPFSTIYLEIEEGHPYEEEMALICEEMIKQRLEGMKNYKGQEIGEAFPKLIYLLDEHNCLEGGKYDYITKLAAKCTARRLVPDYQSAKIMRENYEGNTFPPMGCRSHLSPWKDENDNYKWYGRFNQGVVSINLPQIGIIADKDMELFWDMLDQRLELCKEALLTRHRMLLGTKSDVSPIHWQHGAIARLEKEESIDRLLKDGYSTLSLGYVGIYEMVQAMLGVSHTTKEGEEFALAVMKHMNEACQKWKDETGLGFSLYGTPAENLIYRFCRIDRSKFGVIPNVTDKLYYTNSYHVHVCEEIDAFSKLKFESQFHGISLGGCISYVEVPDMSKNLDAVEQVINFIYHNIQYAEINTKPDVCYKCGYTGEIKLDEDLTWYCPSCGNRDESEMQVMRRTCGYIGTNFWNKGRTAEIGDRVLHL</sequence>
<dbReference type="PANTHER" id="PTHR21075">
    <property type="entry name" value="ANAEROBIC RIBONUCLEOSIDE-TRIPHOSPHATE REDUCTASE"/>
    <property type="match status" value="1"/>
</dbReference>
<organism evidence="5 6">
    <name type="scientific">Clostridium sartagoforme</name>
    <dbReference type="NCBI Taxonomy" id="84031"/>
    <lineage>
        <taxon>Bacteria</taxon>
        <taxon>Bacillati</taxon>
        <taxon>Bacillota</taxon>
        <taxon>Clostridia</taxon>
        <taxon>Eubacteriales</taxon>
        <taxon>Clostridiaceae</taxon>
        <taxon>Clostridium</taxon>
    </lineage>
</organism>
<dbReference type="GO" id="GO:0031250">
    <property type="term" value="C:anaerobic ribonucleoside-triphosphate reductase complex"/>
    <property type="evidence" value="ECO:0007669"/>
    <property type="project" value="TreeGrafter"/>
</dbReference>
<accession>A0A4S2DQY1</accession>
<dbReference type="PANTHER" id="PTHR21075:SF0">
    <property type="entry name" value="ANAEROBIC RIBONUCLEOSIDE-TRIPHOSPHATE REDUCTASE"/>
    <property type="match status" value="1"/>
</dbReference>
<keyword evidence="5" id="KW-0560">Oxidoreductase</keyword>
<dbReference type="GO" id="GO:0005524">
    <property type="term" value="F:ATP binding"/>
    <property type="evidence" value="ECO:0007669"/>
    <property type="project" value="UniProtKB-UniRule"/>
</dbReference>
<dbReference type="EMBL" id="SRYR01000001">
    <property type="protein sequence ID" value="TGY43573.1"/>
    <property type="molecule type" value="Genomic_DNA"/>
</dbReference>
<dbReference type="NCBIfam" id="TIGR02487">
    <property type="entry name" value="NrdD"/>
    <property type="match status" value="1"/>
</dbReference>
<dbReference type="OrthoDB" id="9804622at2"/>
<dbReference type="GO" id="GO:0004748">
    <property type="term" value="F:ribonucleoside-diphosphate reductase activity, thioredoxin disulfide as acceptor"/>
    <property type="evidence" value="ECO:0007669"/>
    <property type="project" value="TreeGrafter"/>
</dbReference>
<feature type="domain" description="ATP-cone" evidence="4">
    <location>
        <begin position="1"/>
        <end position="92"/>
    </location>
</feature>
<comment type="caution">
    <text evidence="5">The sequence shown here is derived from an EMBL/GenBank/DDBJ whole genome shotgun (WGS) entry which is preliminary data.</text>
</comment>
<evidence type="ECO:0000259" key="4">
    <source>
        <dbReference type="PROSITE" id="PS51161"/>
    </source>
</evidence>
<dbReference type="AlphaFoldDB" id="A0A4S2DQY1"/>
<dbReference type="GO" id="GO:0009265">
    <property type="term" value="P:2'-deoxyribonucleotide biosynthetic process"/>
    <property type="evidence" value="ECO:0007669"/>
    <property type="project" value="TreeGrafter"/>
</dbReference>
<dbReference type="NCBIfam" id="NF006732">
    <property type="entry name" value="PRK09263.1"/>
    <property type="match status" value="1"/>
</dbReference>
<evidence type="ECO:0000313" key="5">
    <source>
        <dbReference type="EMBL" id="TGY43573.1"/>
    </source>
</evidence>
<proteinExistence type="predicted"/>
<evidence type="ECO:0000313" key="6">
    <source>
        <dbReference type="Proteomes" id="UP000306888"/>
    </source>
</evidence>
<dbReference type="EC" id="1.17.4.2" evidence="5"/>